<keyword evidence="3" id="KW-0223">Dioxygenase</keyword>
<evidence type="ECO:0000256" key="1">
    <source>
        <dbReference type="ARBA" id="ARBA00022723"/>
    </source>
</evidence>
<keyword evidence="3" id="KW-0560">Oxidoreductase</keyword>
<dbReference type="PANTHER" id="PTHR20883:SF15">
    <property type="entry name" value="PHYTANOYL-COA DIOXYGENASE DOMAIN-CONTAINING PROTEIN 1"/>
    <property type="match status" value="1"/>
</dbReference>
<comment type="caution">
    <text evidence="3">The sequence shown here is derived from an EMBL/GenBank/DDBJ whole genome shotgun (WGS) entry which is preliminary data.</text>
</comment>
<accession>A0ABS1WB56</accession>
<keyword evidence="1" id="KW-0479">Metal-binding</keyword>
<evidence type="ECO:0000256" key="2">
    <source>
        <dbReference type="ARBA" id="ARBA00023004"/>
    </source>
</evidence>
<keyword evidence="2" id="KW-0408">Iron</keyword>
<gene>
    <name evidence="3" type="ORF">I5282_08325</name>
</gene>
<dbReference type="RefSeq" id="WP_203110145.1">
    <property type="nucleotide sequence ID" value="NZ_JADOBG010000012.1"/>
</dbReference>
<organism evidence="3 4">
    <name type="scientific">Legionella bononiensis</name>
    <dbReference type="NCBI Taxonomy" id="2793102"/>
    <lineage>
        <taxon>Bacteria</taxon>
        <taxon>Pseudomonadati</taxon>
        <taxon>Pseudomonadota</taxon>
        <taxon>Gammaproteobacteria</taxon>
        <taxon>Legionellales</taxon>
        <taxon>Legionellaceae</taxon>
        <taxon>Legionella</taxon>
    </lineage>
</organism>
<evidence type="ECO:0000313" key="4">
    <source>
        <dbReference type="Proteomes" id="UP000809910"/>
    </source>
</evidence>
<protein>
    <submittedName>
        <fullName evidence="3">Phytanoyl-CoA dioxygenase family protein</fullName>
    </submittedName>
</protein>
<dbReference type="GO" id="GO:0051213">
    <property type="term" value="F:dioxygenase activity"/>
    <property type="evidence" value="ECO:0007669"/>
    <property type="project" value="UniProtKB-KW"/>
</dbReference>
<dbReference type="Pfam" id="PF05721">
    <property type="entry name" value="PhyH"/>
    <property type="match status" value="1"/>
</dbReference>
<reference evidence="3 4" key="1">
    <citation type="submission" date="2020-12" db="EMBL/GenBank/DDBJ databases">
        <title>WGS of Legionella: environmental sample.</title>
        <authorList>
            <person name="Cristino S."/>
            <person name="Girolamini L."/>
            <person name="Salaris S."/>
            <person name="Pascale M.R."/>
            <person name="Mazzotta M."/>
            <person name="Orsini M."/>
            <person name="Grottola A."/>
        </authorList>
    </citation>
    <scope>NUCLEOTIDE SEQUENCE [LARGE SCALE GENOMIC DNA]</scope>
    <source>
        <strain evidence="3 4">30cs62</strain>
    </source>
</reference>
<dbReference type="PANTHER" id="PTHR20883">
    <property type="entry name" value="PHYTANOYL-COA DIOXYGENASE DOMAIN CONTAINING 1"/>
    <property type="match status" value="1"/>
</dbReference>
<dbReference type="InterPro" id="IPR008775">
    <property type="entry name" value="Phytyl_CoA_dOase-like"/>
</dbReference>
<proteinExistence type="predicted"/>
<name>A0ABS1WB56_9GAMM</name>
<dbReference type="Gene3D" id="2.60.120.620">
    <property type="entry name" value="q2cbj1_9rhob like domain"/>
    <property type="match status" value="1"/>
</dbReference>
<evidence type="ECO:0000313" key="3">
    <source>
        <dbReference type="EMBL" id="MBL7526573.1"/>
    </source>
</evidence>
<keyword evidence="4" id="KW-1185">Reference proteome</keyword>
<dbReference type="EMBL" id="JADWVN010000016">
    <property type="protein sequence ID" value="MBL7526573.1"/>
    <property type="molecule type" value="Genomic_DNA"/>
</dbReference>
<dbReference type="Proteomes" id="UP000809910">
    <property type="component" value="Unassembled WGS sequence"/>
</dbReference>
<sequence>MISPELKLHRNTNKEILYNSNQLRIDYENHGIIYLNNFLDSSSLGALLTELNHAKNKAEDDIRTLWGNRRVVFYSKNAGISTVSAHDYVTEDYFLQSHNKAHVFYEMHGDRRHVNRMGHGLHLMESFYTLRNLVYHNPYLSTVLKTIGFIKPICHLSVYIPKHAHEIGSRVRPHQESTFAYTEPQSVVVLWIALEDATIQNACMWGIPGSNKWPLHFVSRVDHQLKTRKFERLNVVTEIPDFDLQRELFVPLEVKAGDALLFHGNFIHCSPVNRSSCSRGALSLQIIETQNVQYPGTNWLQPRNNQLIYDLSPSLERTQGELHV</sequence>
<dbReference type="SUPFAM" id="SSF51197">
    <property type="entry name" value="Clavaminate synthase-like"/>
    <property type="match status" value="1"/>
</dbReference>